<evidence type="ECO:0000259" key="2">
    <source>
        <dbReference type="Pfam" id="PF13115"/>
    </source>
</evidence>
<protein>
    <recommendedName>
        <fullName evidence="2">YtkA-like domain-containing protein</fullName>
    </recommendedName>
</protein>
<feature type="region of interest" description="Disordered" evidence="1">
    <location>
        <begin position="129"/>
        <end position="152"/>
    </location>
</feature>
<feature type="compositionally biased region" description="Polar residues" evidence="1">
    <location>
        <begin position="129"/>
        <end position="138"/>
    </location>
</feature>
<comment type="caution">
    <text evidence="3">The sequence shown here is derived from an EMBL/GenBank/DDBJ whole genome shotgun (WGS) entry which is preliminary data.</text>
</comment>
<proteinExistence type="predicted"/>
<dbReference type="InterPro" id="IPR032693">
    <property type="entry name" value="YtkA-like_dom"/>
</dbReference>
<feature type="domain" description="YtkA-like" evidence="2">
    <location>
        <begin position="29"/>
        <end position="112"/>
    </location>
</feature>
<organism evidence="3">
    <name type="scientific">Thermomicrobium roseum</name>
    <dbReference type="NCBI Taxonomy" id="500"/>
    <lineage>
        <taxon>Bacteria</taxon>
        <taxon>Pseudomonadati</taxon>
        <taxon>Thermomicrobiota</taxon>
        <taxon>Thermomicrobia</taxon>
        <taxon>Thermomicrobiales</taxon>
        <taxon>Thermomicrobiaceae</taxon>
        <taxon>Thermomicrobium</taxon>
    </lineage>
</organism>
<dbReference type="Pfam" id="PF13115">
    <property type="entry name" value="YtkA"/>
    <property type="match status" value="1"/>
</dbReference>
<gene>
    <name evidence="3" type="ORF">ENM21_07190</name>
</gene>
<dbReference type="EMBL" id="DRWX01000332">
    <property type="protein sequence ID" value="HHM96978.1"/>
    <property type="molecule type" value="Genomic_DNA"/>
</dbReference>
<accession>A0A7C5VXR6</accession>
<evidence type="ECO:0000313" key="3">
    <source>
        <dbReference type="EMBL" id="HHM96978.1"/>
    </source>
</evidence>
<sequence length="152" mass="16445">MSVIRLLISVLLLVVLASSLAVCQRGQRSSEVMVDIVSVEPSPPQVGPAELRLRLRDERGQTLAGLGSVEVEGTMSHAGMKPVIVQAREEGDGVYRTENFEFTMAGDWIIIVRGTRNGQAFEARTTISGVRSSRQLPTTPGHDHSPKVTPTP</sequence>
<dbReference type="AlphaFoldDB" id="A0A7C5VXR6"/>
<reference evidence="3" key="1">
    <citation type="journal article" date="2020" name="mSystems">
        <title>Genome- and Community-Level Interaction Insights into Carbon Utilization and Element Cycling Functions of Hydrothermarchaeota in Hydrothermal Sediment.</title>
        <authorList>
            <person name="Zhou Z."/>
            <person name="Liu Y."/>
            <person name="Xu W."/>
            <person name="Pan J."/>
            <person name="Luo Z.H."/>
            <person name="Li M."/>
        </authorList>
    </citation>
    <scope>NUCLEOTIDE SEQUENCE [LARGE SCALE GENOMIC DNA]</scope>
    <source>
        <strain evidence="3">SpSt-1065</strain>
    </source>
</reference>
<name>A0A7C5VXR6_THERO</name>
<evidence type="ECO:0000256" key="1">
    <source>
        <dbReference type="SAM" id="MobiDB-lite"/>
    </source>
</evidence>